<dbReference type="PRINTS" id="PR00035">
    <property type="entry name" value="HTHGNTR"/>
</dbReference>
<reference evidence="5 6" key="1">
    <citation type="submission" date="2020-08" db="EMBL/GenBank/DDBJ databases">
        <title>Genomic Encyclopedia of Type Strains, Phase IV (KMG-IV): sequencing the most valuable type-strain genomes for metagenomic binning, comparative biology and taxonomic classification.</title>
        <authorList>
            <person name="Goeker M."/>
        </authorList>
    </citation>
    <scope>NUCLEOTIDE SEQUENCE [LARGE SCALE GENOMIC DNA]</scope>
    <source>
        <strain evidence="5 6">DSM 102189</strain>
    </source>
</reference>
<keyword evidence="6" id="KW-1185">Reference proteome</keyword>
<proteinExistence type="predicted"/>
<dbReference type="InterPro" id="IPR028978">
    <property type="entry name" value="Chorismate_lyase_/UTRA_dom_sf"/>
</dbReference>
<dbReference type="InterPro" id="IPR050679">
    <property type="entry name" value="Bact_HTH_transcr_reg"/>
</dbReference>
<dbReference type="PANTHER" id="PTHR44846:SF17">
    <property type="entry name" value="GNTR-FAMILY TRANSCRIPTIONAL REGULATOR"/>
    <property type="match status" value="1"/>
</dbReference>
<gene>
    <name evidence="5" type="ORF">FHS79_001488</name>
</gene>
<dbReference type="GO" id="GO:0003700">
    <property type="term" value="F:DNA-binding transcription factor activity"/>
    <property type="evidence" value="ECO:0007669"/>
    <property type="project" value="InterPro"/>
</dbReference>
<dbReference type="Gene3D" id="1.10.10.10">
    <property type="entry name" value="Winged helix-like DNA-binding domain superfamily/Winged helix DNA-binding domain"/>
    <property type="match status" value="1"/>
</dbReference>
<keyword evidence="1" id="KW-0805">Transcription regulation</keyword>
<dbReference type="RefSeq" id="WP_184197678.1">
    <property type="nucleotide sequence ID" value="NZ_JACIIV010000009.1"/>
</dbReference>
<dbReference type="InterPro" id="IPR036388">
    <property type="entry name" value="WH-like_DNA-bd_sf"/>
</dbReference>
<dbReference type="Pfam" id="PF07702">
    <property type="entry name" value="UTRA"/>
    <property type="match status" value="1"/>
</dbReference>
<name>A0A841LDT4_9SPHN</name>
<dbReference type="InterPro" id="IPR036390">
    <property type="entry name" value="WH_DNA-bd_sf"/>
</dbReference>
<sequence>MGRPAGGEPRYAQVAADLRAAIQAGDFGEGAQLPTENALCERYGISRFTVREALRRLQAEGLIRRRRGSGTIVASPDQVLRQPLSDVAELLQYAAESEFQFKDCGTITLSGPRAEELGVAGGSQWLHLTGLRRMSPGGAAVAVTEVYINPALAAHVPGLRPGPETLFQQLARAGGFRVRQVVQNISAMAAGNAEAAALGIARRAPVLRIVRVYSDENGRVVEISVSSHPGDRFTYSMHIDQ</sequence>
<dbReference type="GO" id="GO:0003677">
    <property type="term" value="F:DNA binding"/>
    <property type="evidence" value="ECO:0007669"/>
    <property type="project" value="UniProtKB-KW"/>
</dbReference>
<keyword evidence="3" id="KW-0804">Transcription</keyword>
<dbReference type="PANTHER" id="PTHR44846">
    <property type="entry name" value="MANNOSYL-D-GLYCERATE TRANSPORT/METABOLISM SYSTEM REPRESSOR MNGR-RELATED"/>
    <property type="match status" value="1"/>
</dbReference>
<dbReference type="GO" id="GO:0045892">
    <property type="term" value="P:negative regulation of DNA-templated transcription"/>
    <property type="evidence" value="ECO:0007669"/>
    <property type="project" value="TreeGrafter"/>
</dbReference>
<evidence type="ECO:0000256" key="3">
    <source>
        <dbReference type="ARBA" id="ARBA00023163"/>
    </source>
</evidence>
<evidence type="ECO:0000256" key="1">
    <source>
        <dbReference type="ARBA" id="ARBA00023015"/>
    </source>
</evidence>
<dbReference type="CDD" id="cd07377">
    <property type="entry name" value="WHTH_GntR"/>
    <property type="match status" value="1"/>
</dbReference>
<dbReference type="SMART" id="SM00345">
    <property type="entry name" value="HTH_GNTR"/>
    <property type="match status" value="1"/>
</dbReference>
<evidence type="ECO:0000256" key="2">
    <source>
        <dbReference type="ARBA" id="ARBA00023125"/>
    </source>
</evidence>
<evidence type="ECO:0000313" key="5">
    <source>
        <dbReference type="EMBL" id="MBB6227322.1"/>
    </source>
</evidence>
<feature type="domain" description="HTH gntR-type" evidence="4">
    <location>
        <begin position="8"/>
        <end position="76"/>
    </location>
</feature>
<dbReference type="Gene3D" id="3.40.1410.10">
    <property type="entry name" value="Chorismate lyase-like"/>
    <property type="match status" value="1"/>
</dbReference>
<organism evidence="5 6">
    <name type="scientific">Polymorphobacter multimanifer</name>
    <dbReference type="NCBI Taxonomy" id="1070431"/>
    <lineage>
        <taxon>Bacteria</taxon>
        <taxon>Pseudomonadati</taxon>
        <taxon>Pseudomonadota</taxon>
        <taxon>Alphaproteobacteria</taxon>
        <taxon>Sphingomonadales</taxon>
        <taxon>Sphingosinicellaceae</taxon>
        <taxon>Polymorphobacter</taxon>
    </lineage>
</organism>
<accession>A0A841LDT4</accession>
<dbReference type="InterPro" id="IPR000524">
    <property type="entry name" value="Tscrpt_reg_HTH_GntR"/>
</dbReference>
<dbReference type="SUPFAM" id="SSF46785">
    <property type="entry name" value="Winged helix' DNA-binding domain"/>
    <property type="match status" value="1"/>
</dbReference>
<evidence type="ECO:0000259" key="4">
    <source>
        <dbReference type="PROSITE" id="PS50949"/>
    </source>
</evidence>
<dbReference type="AlphaFoldDB" id="A0A841LDT4"/>
<protein>
    <submittedName>
        <fullName evidence="5">DNA-binding GntR family transcriptional regulator</fullName>
    </submittedName>
</protein>
<dbReference type="InterPro" id="IPR011663">
    <property type="entry name" value="UTRA"/>
</dbReference>
<dbReference type="Pfam" id="PF00392">
    <property type="entry name" value="GntR"/>
    <property type="match status" value="1"/>
</dbReference>
<dbReference type="Proteomes" id="UP000538147">
    <property type="component" value="Unassembled WGS sequence"/>
</dbReference>
<dbReference type="SMART" id="SM00866">
    <property type="entry name" value="UTRA"/>
    <property type="match status" value="1"/>
</dbReference>
<keyword evidence="2 5" id="KW-0238">DNA-binding</keyword>
<comment type="caution">
    <text evidence="5">The sequence shown here is derived from an EMBL/GenBank/DDBJ whole genome shotgun (WGS) entry which is preliminary data.</text>
</comment>
<dbReference type="PROSITE" id="PS50949">
    <property type="entry name" value="HTH_GNTR"/>
    <property type="match status" value="1"/>
</dbReference>
<dbReference type="EMBL" id="JACIIV010000009">
    <property type="protein sequence ID" value="MBB6227322.1"/>
    <property type="molecule type" value="Genomic_DNA"/>
</dbReference>
<dbReference type="SUPFAM" id="SSF64288">
    <property type="entry name" value="Chorismate lyase-like"/>
    <property type="match status" value="1"/>
</dbReference>
<evidence type="ECO:0000313" key="6">
    <source>
        <dbReference type="Proteomes" id="UP000538147"/>
    </source>
</evidence>